<evidence type="ECO:0000259" key="2">
    <source>
        <dbReference type="Pfam" id="PF00535"/>
    </source>
</evidence>
<accession>A0ABX0TV92</accession>
<reference evidence="3 4" key="1">
    <citation type="submission" date="2020-03" db="EMBL/GenBank/DDBJ databases">
        <title>Genomic Encyclopedia of Type Strains, Phase III (KMG-III): the genomes of soil and plant-associated and newly described type strains.</title>
        <authorList>
            <person name="Whitman W."/>
        </authorList>
    </citation>
    <scope>NUCLEOTIDE SEQUENCE [LARGE SCALE GENOMIC DNA]</scope>
    <source>
        <strain evidence="3 4">CECT 8804</strain>
    </source>
</reference>
<dbReference type="Proteomes" id="UP000727456">
    <property type="component" value="Unassembled WGS sequence"/>
</dbReference>
<proteinExistence type="predicted"/>
<comment type="caution">
    <text evidence="3">The sequence shown here is derived from an EMBL/GenBank/DDBJ whole genome shotgun (WGS) entry which is preliminary data.</text>
</comment>
<dbReference type="PROSITE" id="PS50005">
    <property type="entry name" value="TPR"/>
    <property type="match status" value="1"/>
</dbReference>
<dbReference type="InterPro" id="IPR011990">
    <property type="entry name" value="TPR-like_helical_dom_sf"/>
</dbReference>
<dbReference type="Pfam" id="PF13432">
    <property type="entry name" value="TPR_16"/>
    <property type="match status" value="1"/>
</dbReference>
<dbReference type="SUPFAM" id="SSF48452">
    <property type="entry name" value="TPR-like"/>
    <property type="match status" value="1"/>
</dbReference>
<dbReference type="Gene3D" id="3.90.550.10">
    <property type="entry name" value="Spore Coat Polysaccharide Biosynthesis Protein SpsA, Chain A"/>
    <property type="match status" value="1"/>
</dbReference>
<gene>
    <name evidence="3" type="ORF">FHS31_003090</name>
</gene>
<dbReference type="SUPFAM" id="SSF53448">
    <property type="entry name" value="Nucleotide-diphospho-sugar transferases"/>
    <property type="match status" value="1"/>
</dbReference>
<dbReference type="InterPro" id="IPR019734">
    <property type="entry name" value="TPR_rpt"/>
</dbReference>
<dbReference type="Gene3D" id="1.25.40.10">
    <property type="entry name" value="Tetratricopeptide repeat domain"/>
    <property type="match status" value="2"/>
</dbReference>
<evidence type="ECO:0000313" key="3">
    <source>
        <dbReference type="EMBL" id="NIJ09458.1"/>
    </source>
</evidence>
<keyword evidence="4" id="KW-1185">Reference proteome</keyword>
<feature type="domain" description="Glycosyltransferase 2-like" evidence="2">
    <location>
        <begin position="409"/>
        <end position="588"/>
    </location>
</feature>
<evidence type="ECO:0000256" key="1">
    <source>
        <dbReference type="PROSITE-ProRule" id="PRU00339"/>
    </source>
</evidence>
<sequence>MWSFSFWRRKVRVGPMISAADAARDEREWGKAADLYRTIVGHQPRLPHIWMQLGHALGELGQAEAAEGAYRQAIALNDHDAWLHIGNALRAQSRTAEAAAAYSRALENKPESLEIVRSLIALGATEHLSYATMGAIRQTLLDRRASLLSQLEETELDIARAGIVPLQDYATFRDEHSVPAAPLARDLTIHVLIDARGAVPAFLKSTLTSLKAQKIESWTAWILATQDISAHPIASEALIDERFHFVDEMDDIAHLRGGNVLLLQAGVTFDPQALAWLAFAVETFDSGMLYADHDHGIERWSSSVLRSDPHLYWTHDRYFLADCKEGPAFLWLKEFGADALSELIRTSVDQVIRSHTTSSAGGLHIPLILSTIISLPELAERGLPDPAVPDRNRAAPAPQFDAGPERIAVVIPTRDSLGMLQCAIDSIQKRARQPNLLDIVIVDNRSCQDDIKSYFASNARHPTFCVIDFDEPFNWSRANNLACRYLTQDIVVFANNDIEMLTDGWDDAIRIDLQDLQVGVVGARLLYADETVQHGGIVFGQGEGLPLHEAMKRARTEEGPSGRFKTKHRTAAVTGAFFSIRRELFKSIGGFNEELAVAYNDVELCFRLRSAGYAILYQPAIELFHFESATRGQNTTRSDIAWDHRERMGLSMLYPSAMAHDPSVNPQWAKPPPPFTALRDPPLSQIVDYMIRGSRADPWAP</sequence>
<dbReference type="RefSeq" id="WP_167075096.1">
    <property type="nucleotide sequence ID" value="NZ_JAAOZC010000011.1"/>
</dbReference>
<dbReference type="InterPro" id="IPR029044">
    <property type="entry name" value="Nucleotide-diphossugar_trans"/>
</dbReference>
<dbReference type="EMBL" id="JAAOZC010000011">
    <property type="protein sequence ID" value="NIJ09458.1"/>
    <property type="molecule type" value="Genomic_DNA"/>
</dbReference>
<dbReference type="SMART" id="SM00028">
    <property type="entry name" value="TPR"/>
    <property type="match status" value="2"/>
</dbReference>
<dbReference type="Pfam" id="PF00535">
    <property type="entry name" value="Glycos_transf_2"/>
    <property type="match status" value="1"/>
</dbReference>
<dbReference type="InterPro" id="IPR001173">
    <property type="entry name" value="Glyco_trans_2-like"/>
</dbReference>
<organism evidence="3 4">
    <name type="scientific">Sphingomonas vulcanisoli</name>
    <dbReference type="NCBI Taxonomy" id="1658060"/>
    <lineage>
        <taxon>Bacteria</taxon>
        <taxon>Pseudomonadati</taxon>
        <taxon>Pseudomonadota</taxon>
        <taxon>Alphaproteobacteria</taxon>
        <taxon>Sphingomonadales</taxon>
        <taxon>Sphingomonadaceae</taxon>
        <taxon>Sphingomonas</taxon>
    </lineage>
</organism>
<keyword evidence="1" id="KW-0802">TPR repeat</keyword>
<name>A0ABX0TV92_9SPHN</name>
<protein>
    <submittedName>
        <fullName evidence="3">GT2 family glycosyltransferase/tetratricopeptide (TPR) repeat protein</fullName>
    </submittedName>
</protein>
<evidence type="ECO:0000313" key="4">
    <source>
        <dbReference type="Proteomes" id="UP000727456"/>
    </source>
</evidence>
<feature type="repeat" description="TPR" evidence="1">
    <location>
        <begin position="79"/>
        <end position="112"/>
    </location>
</feature>
<dbReference type="PANTHER" id="PTHR43179">
    <property type="entry name" value="RHAMNOSYLTRANSFERASE WBBL"/>
    <property type="match status" value="1"/>
</dbReference>
<dbReference type="PANTHER" id="PTHR43179:SF7">
    <property type="entry name" value="RHAMNOSYLTRANSFERASE WBBL"/>
    <property type="match status" value="1"/>
</dbReference>